<dbReference type="Pfam" id="PF01850">
    <property type="entry name" value="PIN"/>
    <property type="match status" value="1"/>
</dbReference>
<reference evidence="9" key="1">
    <citation type="journal article" date="2019" name="Int. J. Syst. Evol. Microbiol.">
        <title>The Global Catalogue of Microorganisms (GCM) 10K type strain sequencing project: providing services to taxonomists for standard genome sequencing and annotation.</title>
        <authorList>
            <consortium name="The Broad Institute Genomics Platform"/>
            <consortium name="The Broad Institute Genome Sequencing Center for Infectious Disease"/>
            <person name="Wu L."/>
            <person name="Ma J."/>
        </authorList>
    </citation>
    <scope>NUCLEOTIDE SEQUENCE [LARGE SCALE GENOMIC DNA]</scope>
    <source>
        <strain evidence="9">KCTC 32255</strain>
    </source>
</reference>
<dbReference type="HAMAP" id="MF_00265">
    <property type="entry name" value="VapC_Nob1"/>
    <property type="match status" value="1"/>
</dbReference>
<sequence>MPGARNCYARDSASSVIICDTGPLVAAAIATDPDHHRCVELFTGLHLANRPIVVPAPIVAEVGYLLERYGGPRAESGFLRSLSEDDFVSMELTKADYARMADLVDQYADFPLGTSDASVVALAERLDEPEVATLDLRHFSVVRPKHVRALTLLPD</sequence>
<keyword evidence="3 6" id="KW-0479">Metal-binding</keyword>
<keyword evidence="5 6" id="KW-0460">Magnesium</keyword>
<name>A0ABW2BU71_9PSEU</name>
<evidence type="ECO:0000256" key="4">
    <source>
        <dbReference type="ARBA" id="ARBA00022801"/>
    </source>
</evidence>
<dbReference type="EMBL" id="JBHSXX010000001">
    <property type="protein sequence ID" value="MFC6865942.1"/>
    <property type="molecule type" value="Genomic_DNA"/>
</dbReference>
<dbReference type="InterPro" id="IPR029060">
    <property type="entry name" value="PIN-like_dom_sf"/>
</dbReference>
<dbReference type="Gene3D" id="3.40.50.1010">
    <property type="entry name" value="5'-nuclease"/>
    <property type="match status" value="1"/>
</dbReference>
<feature type="binding site" evidence="6">
    <location>
        <position position="116"/>
    </location>
    <ligand>
        <name>Mg(2+)</name>
        <dbReference type="ChEBI" id="CHEBI:18420"/>
    </ligand>
</feature>
<gene>
    <name evidence="6" type="primary">vapC</name>
    <name evidence="8" type="ORF">ACFQGD_02145</name>
</gene>
<accession>A0ABW2BU71</accession>
<comment type="function">
    <text evidence="6">Toxic component of a toxin-antitoxin (TA) system. An RNase.</text>
</comment>
<evidence type="ECO:0000256" key="1">
    <source>
        <dbReference type="ARBA" id="ARBA00022649"/>
    </source>
</evidence>
<evidence type="ECO:0000256" key="2">
    <source>
        <dbReference type="ARBA" id="ARBA00022722"/>
    </source>
</evidence>
<feature type="binding site" evidence="6">
    <location>
        <position position="20"/>
    </location>
    <ligand>
        <name>Mg(2+)</name>
        <dbReference type="ChEBI" id="CHEBI:18420"/>
    </ligand>
</feature>
<comment type="caution">
    <text evidence="8">The sequence shown here is derived from an EMBL/GenBank/DDBJ whole genome shotgun (WGS) entry which is preliminary data.</text>
</comment>
<dbReference type="RefSeq" id="WP_390183343.1">
    <property type="nucleotide sequence ID" value="NZ_JBHMBO010000002.1"/>
</dbReference>
<comment type="cofactor">
    <cofactor evidence="6">
        <name>Mg(2+)</name>
        <dbReference type="ChEBI" id="CHEBI:18420"/>
    </cofactor>
</comment>
<evidence type="ECO:0000313" key="9">
    <source>
        <dbReference type="Proteomes" id="UP001596337"/>
    </source>
</evidence>
<evidence type="ECO:0000259" key="7">
    <source>
        <dbReference type="Pfam" id="PF01850"/>
    </source>
</evidence>
<comment type="similarity">
    <text evidence="6">Belongs to the PINc/VapC protein family.</text>
</comment>
<organism evidence="8 9">
    <name type="scientific">Haloechinothrix salitolerans</name>
    <dbReference type="NCBI Taxonomy" id="926830"/>
    <lineage>
        <taxon>Bacteria</taxon>
        <taxon>Bacillati</taxon>
        <taxon>Actinomycetota</taxon>
        <taxon>Actinomycetes</taxon>
        <taxon>Pseudonocardiales</taxon>
        <taxon>Pseudonocardiaceae</taxon>
        <taxon>Haloechinothrix</taxon>
    </lineage>
</organism>
<evidence type="ECO:0000256" key="5">
    <source>
        <dbReference type="ARBA" id="ARBA00022842"/>
    </source>
</evidence>
<dbReference type="SUPFAM" id="SSF88723">
    <property type="entry name" value="PIN domain-like"/>
    <property type="match status" value="1"/>
</dbReference>
<proteinExistence type="inferred from homology"/>
<keyword evidence="6" id="KW-0800">Toxin</keyword>
<evidence type="ECO:0000256" key="6">
    <source>
        <dbReference type="HAMAP-Rule" id="MF_00265"/>
    </source>
</evidence>
<feature type="domain" description="PIN" evidence="7">
    <location>
        <begin position="17"/>
        <end position="140"/>
    </location>
</feature>
<protein>
    <recommendedName>
        <fullName evidence="6">Ribonuclease VapC</fullName>
        <shortName evidence="6">RNase VapC</shortName>
        <ecNumber evidence="6">3.1.-.-</ecNumber>
    </recommendedName>
    <alternativeName>
        <fullName evidence="6">Toxin VapC</fullName>
    </alternativeName>
</protein>
<dbReference type="EC" id="3.1.-.-" evidence="6"/>
<keyword evidence="1 6" id="KW-1277">Toxin-antitoxin system</keyword>
<keyword evidence="9" id="KW-1185">Reference proteome</keyword>
<dbReference type="InterPro" id="IPR002716">
    <property type="entry name" value="PIN_dom"/>
</dbReference>
<keyword evidence="4 6" id="KW-0378">Hydrolase</keyword>
<evidence type="ECO:0000256" key="3">
    <source>
        <dbReference type="ARBA" id="ARBA00022723"/>
    </source>
</evidence>
<evidence type="ECO:0000313" key="8">
    <source>
        <dbReference type="EMBL" id="MFC6865942.1"/>
    </source>
</evidence>
<dbReference type="Proteomes" id="UP001596337">
    <property type="component" value="Unassembled WGS sequence"/>
</dbReference>
<dbReference type="InterPro" id="IPR022907">
    <property type="entry name" value="VapC_family"/>
</dbReference>
<keyword evidence="2 6" id="KW-0540">Nuclease</keyword>